<dbReference type="Proteomes" id="UP000827549">
    <property type="component" value="Chromosome 4"/>
</dbReference>
<dbReference type="PANTHER" id="PTHR11879:SF22">
    <property type="entry name" value="ASPARTATE AMINOTRANSFERASE, MITOCHONDRIAL"/>
    <property type="match status" value="1"/>
</dbReference>
<comment type="similarity">
    <text evidence="2">Belongs to the class-I pyridoxal-phosphate-dependent aminotransferase family.</text>
</comment>
<dbReference type="NCBIfam" id="NF006719">
    <property type="entry name" value="PRK09257.1"/>
    <property type="match status" value="1"/>
</dbReference>
<evidence type="ECO:0000313" key="10">
    <source>
        <dbReference type="EMBL" id="WOO82569.1"/>
    </source>
</evidence>
<dbReference type="PANTHER" id="PTHR11879">
    <property type="entry name" value="ASPARTATE AMINOTRANSFERASE"/>
    <property type="match status" value="1"/>
</dbReference>
<keyword evidence="11" id="KW-1185">Reference proteome</keyword>
<reference evidence="10" key="1">
    <citation type="submission" date="2023-10" db="EMBL/GenBank/DDBJ databases">
        <authorList>
            <person name="Noh H."/>
        </authorList>
    </citation>
    <scope>NUCLEOTIDE SEQUENCE</scope>
    <source>
        <strain evidence="10">DUCC4014</strain>
    </source>
</reference>
<dbReference type="SUPFAM" id="SSF53383">
    <property type="entry name" value="PLP-dependent transferases"/>
    <property type="match status" value="1"/>
</dbReference>
<evidence type="ECO:0000256" key="6">
    <source>
        <dbReference type="ARBA" id="ARBA00022898"/>
    </source>
</evidence>
<dbReference type="InterPro" id="IPR015422">
    <property type="entry name" value="PyrdxlP-dep_Trfase_small"/>
</dbReference>
<dbReference type="GeneID" id="87809279"/>
<evidence type="ECO:0000256" key="2">
    <source>
        <dbReference type="ARBA" id="ARBA00007441"/>
    </source>
</evidence>
<feature type="domain" description="Aminotransferase class I/classII large" evidence="9">
    <location>
        <begin position="74"/>
        <end position="442"/>
    </location>
</feature>
<accession>A0AAF0YEZ9</accession>
<dbReference type="EC" id="2.6.1.1" evidence="8"/>
<evidence type="ECO:0000313" key="11">
    <source>
        <dbReference type="Proteomes" id="UP000827549"/>
    </source>
</evidence>
<dbReference type="GO" id="GO:0006533">
    <property type="term" value="P:L-aspartate catabolic process"/>
    <property type="evidence" value="ECO:0007669"/>
    <property type="project" value="TreeGrafter"/>
</dbReference>
<dbReference type="AlphaFoldDB" id="A0AAF0YEZ9"/>
<dbReference type="InterPro" id="IPR015421">
    <property type="entry name" value="PyrdxlP-dep_Trfase_major"/>
</dbReference>
<evidence type="ECO:0000256" key="5">
    <source>
        <dbReference type="ARBA" id="ARBA00022679"/>
    </source>
</evidence>
<dbReference type="GO" id="GO:0004069">
    <property type="term" value="F:L-aspartate:2-oxoglutarate aminotransferase activity"/>
    <property type="evidence" value="ECO:0007669"/>
    <property type="project" value="UniProtKB-EC"/>
</dbReference>
<keyword evidence="6" id="KW-0663">Pyridoxal phosphate</keyword>
<dbReference type="InterPro" id="IPR000796">
    <property type="entry name" value="Asp_trans"/>
</dbReference>
<dbReference type="GO" id="GO:0005739">
    <property type="term" value="C:mitochondrion"/>
    <property type="evidence" value="ECO:0007669"/>
    <property type="project" value="TreeGrafter"/>
</dbReference>
<comment type="subunit">
    <text evidence="3 8">Homodimer.</text>
</comment>
<dbReference type="PRINTS" id="PR00799">
    <property type="entry name" value="TRANSAMINASE"/>
</dbReference>
<dbReference type="InterPro" id="IPR004839">
    <property type="entry name" value="Aminotransferase_I/II_large"/>
</dbReference>
<dbReference type="PROSITE" id="PS00105">
    <property type="entry name" value="AA_TRANSFER_CLASS_1"/>
    <property type="match status" value="1"/>
</dbReference>
<dbReference type="FunFam" id="3.40.640.10:FF:000157">
    <property type="entry name" value="Aspartate aminotransferase"/>
    <property type="match status" value="1"/>
</dbReference>
<gene>
    <name evidence="10" type="primary">GOT2</name>
    <name evidence="10" type="ORF">LOC62_04G006052</name>
</gene>
<proteinExistence type="inferred from homology"/>
<evidence type="ECO:0000256" key="8">
    <source>
        <dbReference type="RuleBase" id="RU000480"/>
    </source>
</evidence>
<evidence type="ECO:0000256" key="1">
    <source>
        <dbReference type="ARBA" id="ARBA00001933"/>
    </source>
</evidence>
<comment type="miscellaneous">
    <text evidence="8">In eukaryotes there are cytoplasmic, mitochondrial and chloroplastic isozymes.</text>
</comment>
<dbReference type="InterPro" id="IPR004838">
    <property type="entry name" value="NHTrfase_class1_PyrdxlP-BS"/>
</dbReference>
<dbReference type="GO" id="GO:0030170">
    <property type="term" value="F:pyridoxal phosphate binding"/>
    <property type="evidence" value="ECO:0007669"/>
    <property type="project" value="InterPro"/>
</dbReference>
<evidence type="ECO:0000256" key="4">
    <source>
        <dbReference type="ARBA" id="ARBA00022576"/>
    </source>
</evidence>
<keyword evidence="4 8" id="KW-0032">Aminotransferase</keyword>
<evidence type="ECO:0000259" key="9">
    <source>
        <dbReference type="Pfam" id="PF00155"/>
    </source>
</evidence>
<sequence>MPFQTHHRPNHYENVPNAHGHFTAVNPLNLHPRNYLTDEEIMAAFTNFWSAVPQGPADPILGVTDAFKRDASKHKINVGVGECAYRDEDGKPWVLDSVRKAEDILHEQRSDKEYLPITGLANFLTLAAKLAYGADSKPLAENRIAVVQSISGTGALRIGMEFLASFYKGPHTIYLPDPTWGAHPAIAEKANLAVKRYRYFDRKNIGLDFIGMKEDLQNAEEGSVILLHACAQNPTGVDPTKEQWKELSDLIKAKKHLAFFDMAYQGFASGDVDRDAFALRYFVEQGHQIMLCQSFAKNLGLYGERAGTFSMVTSSPEEKERVLSQLKRVIRPLYSSPPLHPAQLVATILGSPELYQEWLGEVKKMADRIIAMRSTLYDKLVALQTPGNWDHIKTQIGMFSFTGLTPEQVDALAKSAHIYMTKDGRISMAGLNEHNIDYFATSVSKAVKGDLVPSAHM</sequence>
<organism evidence="10 11">
    <name type="scientific">Vanrija pseudolonga</name>
    <dbReference type="NCBI Taxonomy" id="143232"/>
    <lineage>
        <taxon>Eukaryota</taxon>
        <taxon>Fungi</taxon>
        <taxon>Dikarya</taxon>
        <taxon>Basidiomycota</taxon>
        <taxon>Agaricomycotina</taxon>
        <taxon>Tremellomycetes</taxon>
        <taxon>Trichosporonales</taxon>
        <taxon>Trichosporonaceae</taxon>
        <taxon>Vanrija</taxon>
    </lineage>
</organism>
<comment type="catalytic activity">
    <reaction evidence="7 8">
        <text>L-aspartate + 2-oxoglutarate = oxaloacetate + L-glutamate</text>
        <dbReference type="Rhea" id="RHEA:21824"/>
        <dbReference type="ChEBI" id="CHEBI:16452"/>
        <dbReference type="ChEBI" id="CHEBI:16810"/>
        <dbReference type="ChEBI" id="CHEBI:29985"/>
        <dbReference type="ChEBI" id="CHEBI:29991"/>
        <dbReference type="EC" id="2.6.1.1"/>
    </reaction>
</comment>
<name>A0AAF0YEZ9_9TREE</name>
<keyword evidence="5 8" id="KW-0808">Transferase</keyword>
<comment type="cofactor">
    <cofactor evidence="1">
        <name>pyridoxal 5'-phosphate</name>
        <dbReference type="ChEBI" id="CHEBI:597326"/>
    </cofactor>
</comment>
<dbReference type="InterPro" id="IPR015424">
    <property type="entry name" value="PyrdxlP-dep_Trfase"/>
</dbReference>
<dbReference type="RefSeq" id="XP_062628601.1">
    <property type="nucleotide sequence ID" value="XM_062772617.1"/>
</dbReference>
<dbReference type="Gene3D" id="3.90.1150.10">
    <property type="entry name" value="Aspartate Aminotransferase, domain 1"/>
    <property type="match status" value="1"/>
</dbReference>
<dbReference type="CDD" id="cd00609">
    <property type="entry name" value="AAT_like"/>
    <property type="match status" value="1"/>
</dbReference>
<evidence type="ECO:0000256" key="3">
    <source>
        <dbReference type="ARBA" id="ARBA00011738"/>
    </source>
</evidence>
<protein>
    <recommendedName>
        <fullName evidence="8">Aspartate aminotransferase</fullName>
        <ecNumber evidence="8">2.6.1.1</ecNumber>
    </recommendedName>
</protein>
<dbReference type="Pfam" id="PF00155">
    <property type="entry name" value="Aminotran_1_2"/>
    <property type="match status" value="1"/>
</dbReference>
<dbReference type="Gene3D" id="3.40.640.10">
    <property type="entry name" value="Type I PLP-dependent aspartate aminotransferase-like (Major domain)"/>
    <property type="match status" value="1"/>
</dbReference>
<dbReference type="EMBL" id="CP086717">
    <property type="protein sequence ID" value="WOO82569.1"/>
    <property type="molecule type" value="Genomic_DNA"/>
</dbReference>
<dbReference type="FunFam" id="3.90.1150.10:FF:000001">
    <property type="entry name" value="Aspartate aminotransferase"/>
    <property type="match status" value="1"/>
</dbReference>
<evidence type="ECO:0000256" key="7">
    <source>
        <dbReference type="ARBA" id="ARBA00049185"/>
    </source>
</evidence>